<sequence length="66" mass="7474">MTPIPEALDRGKAVTVRPSDQSEYEIFREYTLIPAVSPCVYINVGEQTVYIENNDVDGLIVKTWDN</sequence>
<reference evidence="1" key="1">
    <citation type="journal article" date="2015" name="Nature">
        <title>Complex archaea that bridge the gap between prokaryotes and eukaryotes.</title>
        <authorList>
            <person name="Spang A."/>
            <person name="Saw J.H."/>
            <person name="Jorgensen S.L."/>
            <person name="Zaremba-Niedzwiedzka K."/>
            <person name="Martijn J."/>
            <person name="Lind A.E."/>
            <person name="van Eijk R."/>
            <person name="Schleper C."/>
            <person name="Guy L."/>
            <person name="Ettema T.J."/>
        </authorList>
    </citation>
    <scope>NUCLEOTIDE SEQUENCE</scope>
</reference>
<organism evidence="1">
    <name type="scientific">marine sediment metagenome</name>
    <dbReference type="NCBI Taxonomy" id="412755"/>
    <lineage>
        <taxon>unclassified sequences</taxon>
        <taxon>metagenomes</taxon>
        <taxon>ecological metagenomes</taxon>
    </lineage>
</organism>
<name>A0A0F8YM50_9ZZZZ</name>
<dbReference type="EMBL" id="LAZR01056140">
    <property type="protein sequence ID" value="KKK74815.1"/>
    <property type="molecule type" value="Genomic_DNA"/>
</dbReference>
<protein>
    <submittedName>
        <fullName evidence="1">Uncharacterized protein</fullName>
    </submittedName>
</protein>
<comment type="caution">
    <text evidence="1">The sequence shown here is derived from an EMBL/GenBank/DDBJ whole genome shotgun (WGS) entry which is preliminary data.</text>
</comment>
<gene>
    <name evidence="1" type="ORF">LCGC14_2880000</name>
</gene>
<dbReference type="AlphaFoldDB" id="A0A0F8YM50"/>
<proteinExistence type="predicted"/>
<evidence type="ECO:0000313" key="1">
    <source>
        <dbReference type="EMBL" id="KKK74815.1"/>
    </source>
</evidence>
<accession>A0A0F8YM50</accession>